<dbReference type="InterPro" id="IPR017452">
    <property type="entry name" value="GPCR_Rhodpsn_7TM"/>
</dbReference>
<keyword evidence="8" id="KW-1015">Disulfide bond</keyword>
<evidence type="ECO:0000256" key="11">
    <source>
        <dbReference type="ARBA" id="ARBA00023224"/>
    </source>
</evidence>
<evidence type="ECO:0000256" key="5">
    <source>
        <dbReference type="ARBA" id="ARBA00022989"/>
    </source>
</evidence>
<organism evidence="15 16">
    <name type="scientific">Amblyomma americanum</name>
    <name type="common">Lone star tick</name>
    <dbReference type="NCBI Taxonomy" id="6943"/>
    <lineage>
        <taxon>Eukaryota</taxon>
        <taxon>Metazoa</taxon>
        <taxon>Ecdysozoa</taxon>
        <taxon>Arthropoda</taxon>
        <taxon>Chelicerata</taxon>
        <taxon>Arachnida</taxon>
        <taxon>Acari</taxon>
        <taxon>Parasitiformes</taxon>
        <taxon>Ixodida</taxon>
        <taxon>Ixodoidea</taxon>
        <taxon>Ixodidae</taxon>
        <taxon>Amblyomminae</taxon>
        <taxon>Amblyomma</taxon>
    </lineage>
</organism>
<evidence type="ECO:0000256" key="8">
    <source>
        <dbReference type="ARBA" id="ARBA00023157"/>
    </source>
</evidence>
<dbReference type="InterPro" id="IPR000405">
    <property type="entry name" value="Galanin_rcpt"/>
</dbReference>
<keyword evidence="5 13" id="KW-1133">Transmembrane helix</keyword>
<evidence type="ECO:0000256" key="2">
    <source>
        <dbReference type="ARBA" id="ARBA00010663"/>
    </source>
</evidence>
<keyword evidence="3" id="KW-1003">Cell membrane</keyword>
<comment type="subcellular location">
    <subcellularLocation>
        <location evidence="1">Cell membrane</location>
        <topology evidence="1">Multi-pass membrane protein</topology>
    </subcellularLocation>
</comment>
<keyword evidence="16" id="KW-1185">Reference proteome</keyword>
<dbReference type="Gene3D" id="1.20.1070.10">
    <property type="entry name" value="Rhodopsin 7-helix transmembrane proteins"/>
    <property type="match status" value="1"/>
</dbReference>
<evidence type="ECO:0000313" key="15">
    <source>
        <dbReference type="EMBL" id="KAK8785655.1"/>
    </source>
</evidence>
<dbReference type="PRINTS" id="PR00663">
    <property type="entry name" value="GALANINR"/>
</dbReference>
<feature type="transmembrane region" description="Helical" evidence="13">
    <location>
        <begin position="56"/>
        <end position="81"/>
    </location>
</feature>
<evidence type="ECO:0000256" key="1">
    <source>
        <dbReference type="ARBA" id="ARBA00004651"/>
    </source>
</evidence>
<evidence type="ECO:0000256" key="6">
    <source>
        <dbReference type="ARBA" id="ARBA00023040"/>
    </source>
</evidence>
<evidence type="ECO:0000256" key="13">
    <source>
        <dbReference type="SAM" id="Phobius"/>
    </source>
</evidence>
<feature type="transmembrane region" description="Helical" evidence="13">
    <location>
        <begin position="133"/>
        <end position="155"/>
    </location>
</feature>
<dbReference type="AlphaFoldDB" id="A0AAQ4FFZ2"/>
<evidence type="ECO:0000256" key="7">
    <source>
        <dbReference type="ARBA" id="ARBA00023136"/>
    </source>
</evidence>
<comment type="similarity">
    <text evidence="2 12">Belongs to the G-protein coupled receptor 1 family.</text>
</comment>
<keyword evidence="6 12" id="KW-0297">G-protein coupled receptor</keyword>
<gene>
    <name evidence="15" type="ORF">V5799_007982</name>
</gene>
<keyword evidence="11 12" id="KW-0807">Transducer</keyword>
<keyword evidence="7 13" id="KW-0472">Membrane</keyword>
<dbReference type="PANTHER" id="PTHR45695">
    <property type="entry name" value="LEUCOKININ RECEPTOR-RELATED"/>
    <property type="match status" value="1"/>
</dbReference>
<sequence>MQISQAQNTTTATALLAGCNSIGDHCKTWGDSSTSVLSQENQTVDYDYRGDRAQGIVLPILFGVIFIVGLLGNGLVVLVVLRNRQMRSTINFFIMNLSVADLLFIVVCVPFTAWDYMLNYWSFGDAWCRIHLYIFTVCAGASIYTLVLMSADRFLAVVYPLRSMPIRTPTNAFRRILLTWIIILVACVPVLLSHGMVIVNDLSFCTFRVDAGYDKAALYVSIFMIAFVVPLALILASYTHSC</sequence>
<dbReference type="Proteomes" id="UP001321473">
    <property type="component" value="Unassembled WGS sequence"/>
</dbReference>
<evidence type="ECO:0000256" key="4">
    <source>
        <dbReference type="ARBA" id="ARBA00022692"/>
    </source>
</evidence>
<accession>A0AAQ4FFZ2</accession>
<evidence type="ECO:0000256" key="10">
    <source>
        <dbReference type="ARBA" id="ARBA00023180"/>
    </source>
</evidence>
<evidence type="ECO:0000313" key="16">
    <source>
        <dbReference type="Proteomes" id="UP001321473"/>
    </source>
</evidence>
<keyword evidence="10" id="KW-0325">Glycoprotein</keyword>
<feature type="transmembrane region" description="Helical" evidence="13">
    <location>
        <begin position="93"/>
        <end position="113"/>
    </location>
</feature>
<dbReference type="GO" id="GO:0004930">
    <property type="term" value="F:G protein-coupled receptor activity"/>
    <property type="evidence" value="ECO:0007669"/>
    <property type="project" value="UniProtKB-KW"/>
</dbReference>
<dbReference type="PRINTS" id="PR00237">
    <property type="entry name" value="GPCRRHODOPSN"/>
</dbReference>
<evidence type="ECO:0000259" key="14">
    <source>
        <dbReference type="PROSITE" id="PS50262"/>
    </source>
</evidence>
<proteinExistence type="inferred from homology"/>
<evidence type="ECO:0000256" key="12">
    <source>
        <dbReference type="RuleBase" id="RU000688"/>
    </source>
</evidence>
<dbReference type="InterPro" id="IPR000276">
    <property type="entry name" value="GPCR_Rhodpsn"/>
</dbReference>
<reference evidence="15 16" key="1">
    <citation type="journal article" date="2023" name="Arcadia Sci">
        <title>De novo assembly of a long-read Amblyomma americanum tick genome.</title>
        <authorList>
            <person name="Chou S."/>
            <person name="Poskanzer K.E."/>
            <person name="Rollins M."/>
            <person name="Thuy-Boun P.S."/>
        </authorList>
    </citation>
    <scope>NUCLEOTIDE SEQUENCE [LARGE SCALE GENOMIC DNA]</scope>
    <source>
        <strain evidence="15">F_SG_1</strain>
        <tissue evidence="15">Salivary glands</tissue>
    </source>
</reference>
<comment type="caution">
    <text evidence="15">The sequence shown here is derived from an EMBL/GenBank/DDBJ whole genome shotgun (WGS) entry which is preliminary data.</text>
</comment>
<dbReference type="PANTHER" id="PTHR45695:SF23">
    <property type="entry name" value="GALANIN-LIKE G-PROTEIN COUPLED RECEPTOR NPR-9"/>
    <property type="match status" value="1"/>
</dbReference>
<dbReference type="EMBL" id="JARKHS020003345">
    <property type="protein sequence ID" value="KAK8785655.1"/>
    <property type="molecule type" value="Genomic_DNA"/>
</dbReference>
<dbReference type="GO" id="GO:0005886">
    <property type="term" value="C:plasma membrane"/>
    <property type="evidence" value="ECO:0007669"/>
    <property type="project" value="UniProtKB-SubCell"/>
</dbReference>
<name>A0AAQ4FFZ2_AMBAM</name>
<feature type="transmembrane region" description="Helical" evidence="13">
    <location>
        <begin position="216"/>
        <end position="238"/>
    </location>
</feature>
<dbReference type="PROSITE" id="PS50262">
    <property type="entry name" value="G_PROTEIN_RECEP_F1_2"/>
    <property type="match status" value="1"/>
</dbReference>
<protein>
    <recommendedName>
        <fullName evidence="14">G-protein coupled receptors family 1 profile domain-containing protein</fullName>
    </recommendedName>
</protein>
<dbReference type="SUPFAM" id="SSF81321">
    <property type="entry name" value="Family A G protein-coupled receptor-like"/>
    <property type="match status" value="1"/>
</dbReference>
<evidence type="ECO:0000256" key="3">
    <source>
        <dbReference type="ARBA" id="ARBA00022475"/>
    </source>
</evidence>
<dbReference type="PROSITE" id="PS00237">
    <property type="entry name" value="G_PROTEIN_RECEP_F1_1"/>
    <property type="match status" value="1"/>
</dbReference>
<keyword evidence="9 12" id="KW-0675">Receptor</keyword>
<dbReference type="Pfam" id="PF00001">
    <property type="entry name" value="7tm_1"/>
    <property type="match status" value="1"/>
</dbReference>
<evidence type="ECO:0000256" key="9">
    <source>
        <dbReference type="ARBA" id="ARBA00023170"/>
    </source>
</evidence>
<keyword evidence="4 12" id="KW-0812">Transmembrane</keyword>
<feature type="transmembrane region" description="Helical" evidence="13">
    <location>
        <begin position="176"/>
        <end position="196"/>
    </location>
</feature>
<feature type="domain" description="G-protein coupled receptors family 1 profile" evidence="14">
    <location>
        <begin position="72"/>
        <end position="242"/>
    </location>
</feature>